<gene>
    <name evidence="1" type="ORF">L798_10471</name>
</gene>
<dbReference type="Proteomes" id="UP000027135">
    <property type="component" value="Unassembled WGS sequence"/>
</dbReference>
<organism evidence="1 2">
    <name type="scientific">Zootermopsis nevadensis</name>
    <name type="common">Dampwood termite</name>
    <dbReference type="NCBI Taxonomy" id="136037"/>
    <lineage>
        <taxon>Eukaryota</taxon>
        <taxon>Metazoa</taxon>
        <taxon>Ecdysozoa</taxon>
        <taxon>Arthropoda</taxon>
        <taxon>Hexapoda</taxon>
        <taxon>Insecta</taxon>
        <taxon>Pterygota</taxon>
        <taxon>Neoptera</taxon>
        <taxon>Polyneoptera</taxon>
        <taxon>Dictyoptera</taxon>
        <taxon>Blattodea</taxon>
        <taxon>Blattoidea</taxon>
        <taxon>Termitoidae</taxon>
        <taxon>Termopsidae</taxon>
        <taxon>Zootermopsis</taxon>
    </lineage>
</organism>
<protein>
    <submittedName>
        <fullName evidence="1">Uncharacterized protein</fullName>
    </submittedName>
</protein>
<name>A0A067QYT6_ZOONE</name>
<sequence>MTMSGDESNCRPRAQIIELFTRQEVTHYFYFAGSRILYRFLGFCSNLGNNSEDFYHPGPLITDIWRFVKARFARCSFSTYLLFKHRQLRLNLPVDSIYIYFKT</sequence>
<dbReference type="EMBL" id="KK852823">
    <property type="protein sequence ID" value="KDR15494.1"/>
    <property type="molecule type" value="Genomic_DNA"/>
</dbReference>
<proteinExistence type="predicted"/>
<evidence type="ECO:0000313" key="2">
    <source>
        <dbReference type="Proteomes" id="UP000027135"/>
    </source>
</evidence>
<accession>A0A067QYT6</accession>
<evidence type="ECO:0000313" key="1">
    <source>
        <dbReference type="EMBL" id="KDR15494.1"/>
    </source>
</evidence>
<keyword evidence="2" id="KW-1185">Reference proteome</keyword>
<dbReference type="AlphaFoldDB" id="A0A067QYT6"/>
<dbReference type="InParanoid" id="A0A067QYT6"/>
<reference evidence="1 2" key="1">
    <citation type="journal article" date="2014" name="Nat. Commun.">
        <title>Molecular traces of alternative social organization in a termite genome.</title>
        <authorList>
            <person name="Terrapon N."/>
            <person name="Li C."/>
            <person name="Robertson H.M."/>
            <person name="Ji L."/>
            <person name="Meng X."/>
            <person name="Booth W."/>
            <person name="Chen Z."/>
            <person name="Childers C.P."/>
            <person name="Glastad K.M."/>
            <person name="Gokhale K."/>
            <person name="Gowin J."/>
            <person name="Gronenberg W."/>
            <person name="Hermansen R.A."/>
            <person name="Hu H."/>
            <person name="Hunt B.G."/>
            <person name="Huylmans A.K."/>
            <person name="Khalil S.M."/>
            <person name="Mitchell R.D."/>
            <person name="Munoz-Torres M.C."/>
            <person name="Mustard J.A."/>
            <person name="Pan H."/>
            <person name="Reese J.T."/>
            <person name="Scharf M.E."/>
            <person name="Sun F."/>
            <person name="Vogel H."/>
            <person name="Xiao J."/>
            <person name="Yang W."/>
            <person name="Yang Z."/>
            <person name="Yang Z."/>
            <person name="Zhou J."/>
            <person name="Zhu J."/>
            <person name="Brent C.S."/>
            <person name="Elsik C.G."/>
            <person name="Goodisman M.A."/>
            <person name="Liberles D.A."/>
            <person name="Roe R.M."/>
            <person name="Vargo E.L."/>
            <person name="Vilcinskas A."/>
            <person name="Wang J."/>
            <person name="Bornberg-Bauer E."/>
            <person name="Korb J."/>
            <person name="Zhang G."/>
            <person name="Liebig J."/>
        </authorList>
    </citation>
    <scope>NUCLEOTIDE SEQUENCE [LARGE SCALE GENOMIC DNA]</scope>
    <source>
        <tissue evidence="1">Whole organism</tissue>
    </source>
</reference>